<proteinExistence type="predicted"/>
<evidence type="ECO:0000313" key="3">
    <source>
        <dbReference type="EMBL" id="RAL53545.1"/>
    </source>
</evidence>
<keyword evidence="2" id="KW-0812">Transmembrane</keyword>
<dbReference type="PANTHER" id="PTHR37753">
    <property type="entry name" value="OS01G0940600 PROTEIN"/>
    <property type="match status" value="1"/>
</dbReference>
<feature type="transmembrane region" description="Helical" evidence="2">
    <location>
        <begin position="75"/>
        <end position="94"/>
    </location>
</feature>
<organism evidence="3 4">
    <name type="scientific">Cuscuta australis</name>
    <dbReference type="NCBI Taxonomy" id="267555"/>
    <lineage>
        <taxon>Eukaryota</taxon>
        <taxon>Viridiplantae</taxon>
        <taxon>Streptophyta</taxon>
        <taxon>Embryophyta</taxon>
        <taxon>Tracheophyta</taxon>
        <taxon>Spermatophyta</taxon>
        <taxon>Magnoliopsida</taxon>
        <taxon>eudicotyledons</taxon>
        <taxon>Gunneridae</taxon>
        <taxon>Pentapetalae</taxon>
        <taxon>asterids</taxon>
        <taxon>lamiids</taxon>
        <taxon>Solanales</taxon>
        <taxon>Convolvulaceae</taxon>
        <taxon>Cuscuteae</taxon>
        <taxon>Cuscuta</taxon>
        <taxon>Cuscuta subgen. Grammica</taxon>
        <taxon>Cuscuta sect. Cleistogrammica</taxon>
    </lineage>
</organism>
<protein>
    <recommendedName>
        <fullName evidence="5">High chlorophyll fluorescence 153</fullName>
    </recommendedName>
</protein>
<keyword evidence="2" id="KW-1133">Transmembrane helix</keyword>
<comment type="caution">
    <text evidence="3">The sequence shown here is derived from an EMBL/GenBank/DDBJ whole genome shotgun (WGS) entry which is preliminary data.</text>
</comment>
<dbReference type="Proteomes" id="UP000249390">
    <property type="component" value="Unassembled WGS sequence"/>
</dbReference>
<evidence type="ECO:0000256" key="2">
    <source>
        <dbReference type="SAM" id="Phobius"/>
    </source>
</evidence>
<keyword evidence="4" id="KW-1185">Reference proteome</keyword>
<evidence type="ECO:0000256" key="1">
    <source>
        <dbReference type="SAM" id="MobiDB-lite"/>
    </source>
</evidence>
<feature type="region of interest" description="Disordered" evidence="1">
    <location>
        <begin position="116"/>
        <end position="150"/>
    </location>
</feature>
<sequence>MAGLSFITSSKFLYSPILSVSRKVHPPSRPPPQPLLSAPPALNICTRAPAFEFGSRWRWNSRGISVSTRVGTSSYIFAFVVPLSMLAFTILASIRVADKLDQQFFEELMIEQSMLESDEDIDDVGTSPKEETESPPRRNRPKRQVETPSA</sequence>
<evidence type="ECO:0008006" key="5">
    <source>
        <dbReference type="Google" id="ProtNLM"/>
    </source>
</evidence>
<accession>A0A328E699</accession>
<dbReference type="PANTHER" id="PTHR37753:SF1">
    <property type="entry name" value="OS01G0940600 PROTEIN"/>
    <property type="match status" value="1"/>
</dbReference>
<dbReference type="AlphaFoldDB" id="A0A328E699"/>
<evidence type="ECO:0000313" key="4">
    <source>
        <dbReference type="Proteomes" id="UP000249390"/>
    </source>
</evidence>
<dbReference type="EMBL" id="NQVE01000025">
    <property type="protein sequence ID" value="RAL53545.1"/>
    <property type="molecule type" value="Genomic_DNA"/>
</dbReference>
<reference evidence="3 4" key="1">
    <citation type="submission" date="2018-06" db="EMBL/GenBank/DDBJ databases">
        <title>The Genome of Cuscuta australis (Dodder) Provides Insight into the Evolution of Plant Parasitism.</title>
        <authorList>
            <person name="Liu H."/>
        </authorList>
    </citation>
    <scope>NUCLEOTIDE SEQUENCE [LARGE SCALE GENOMIC DNA]</scope>
    <source>
        <strain evidence="4">cv. Yunnan</strain>
        <tissue evidence="3">Vines</tissue>
    </source>
</reference>
<gene>
    <name evidence="3" type="ORF">DM860_015582</name>
</gene>
<name>A0A328E699_9ASTE</name>
<keyword evidence="2" id="KW-0472">Membrane</keyword>